<dbReference type="InterPro" id="IPR001041">
    <property type="entry name" value="2Fe-2S_ferredoxin-type"/>
</dbReference>
<comment type="caution">
    <text evidence="11">The sequence shown here is derived from an EMBL/GenBank/DDBJ whole genome shotgun (WGS) entry which is preliminary data.</text>
</comment>
<keyword evidence="5" id="KW-0249">Electron transport</keyword>
<evidence type="ECO:0000256" key="1">
    <source>
        <dbReference type="ARBA" id="ARBA00007874"/>
    </source>
</evidence>
<accession>A0A7J7IPU2</accession>
<dbReference type="PROSITE" id="PS00197">
    <property type="entry name" value="2FE2S_FER_1"/>
    <property type="match status" value="1"/>
</dbReference>
<gene>
    <name evidence="11" type="ORF">F1559_004241</name>
</gene>
<dbReference type="Proteomes" id="UP000530660">
    <property type="component" value="Unassembled WGS sequence"/>
</dbReference>
<dbReference type="InterPro" id="IPR012675">
    <property type="entry name" value="Beta-grasp_dom_sf"/>
</dbReference>
<evidence type="ECO:0000313" key="12">
    <source>
        <dbReference type="Proteomes" id="UP000530660"/>
    </source>
</evidence>
<dbReference type="SUPFAM" id="SSF54292">
    <property type="entry name" value="2Fe-2S ferredoxin-like"/>
    <property type="match status" value="1"/>
</dbReference>
<sequence>MQRRTAVGSTARLQRPGRDSKEPTLCGVSSRASLFLERMVNHSVGFALPAMSTVQIVSQRWNQRGSGSQRMTFAAGRRVFASRTFCADRERCPVRHQSSVQFHSLSRSQNMTMSADQETDGAINITVEYGDRTEVVRCRPGQSILEAVEASGLWEEVPSSCRAGVCTTCAAWLLSGEVDDPFAAIDSSIRQQGFILTCSSSPKPDGGPVHVRLGAYDFVYELQYGRFEKAA</sequence>
<dbReference type="GO" id="GO:0046872">
    <property type="term" value="F:metal ion binding"/>
    <property type="evidence" value="ECO:0007669"/>
    <property type="project" value="UniProtKB-KW"/>
</dbReference>
<evidence type="ECO:0000256" key="7">
    <source>
        <dbReference type="ARBA" id="ARBA00023014"/>
    </source>
</evidence>
<evidence type="ECO:0000313" key="11">
    <source>
        <dbReference type="EMBL" id="KAF6004557.1"/>
    </source>
</evidence>
<proteinExistence type="inferred from homology"/>
<feature type="domain" description="2Fe-2S ferredoxin-type" evidence="10">
    <location>
        <begin position="123"/>
        <end position="215"/>
    </location>
</feature>
<dbReference type="InterPro" id="IPR006058">
    <property type="entry name" value="2Fe2S_fd_BS"/>
</dbReference>
<keyword evidence="2" id="KW-0813">Transport</keyword>
<keyword evidence="6" id="KW-0408">Iron</keyword>
<dbReference type="AlphaFoldDB" id="A0A7J7IPU2"/>
<dbReference type="Gene3D" id="3.10.20.30">
    <property type="match status" value="1"/>
</dbReference>
<protein>
    <recommendedName>
        <fullName evidence="10">2Fe-2S ferredoxin-type domain-containing protein</fullName>
    </recommendedName>
</protein>
<name>A0A7J7IPU2_9RHOD</name>
<evidence type="ECO:0000256" key="6">
    <source>
        <dbReference type="ARBA" id="ARBA00023004"/>
    </source>
</evidence>
<evidence type="ECO:0000256" key="5">
    <source>
        <dbReference type="ARBA" id="ARBA00022982"/>
    </source>
</evidence>
<dbReference type="CDD" id="cd00207">
    <property type="entry name" value="fer2"/>
    <property type="match status" value="1"/>
</dbReference>
<keyword evidence="4" id="KW-0479">Metal-binding</keyword>
<evidence type="ECO:0000256" key="9">
    <source>
        <dbReference type="SAM" id="MobiDB-lite"/>
    </source>
</evidence>
<dbReference type="PROSITE" id="PS51085">
    <property type="entry name" value="2FE2S_FER_2"/>
    <property type="match status" value="1"/>
</dbReference>
<feature type="region of interest" description="Disordered" evidence="9">
    <location>
        <begin position="1"/>
        <end position="25"/>
    </location>
</feature>
<evidence type="ECO:0000256" key="3">
    <source>
        <dbReference type="ARBA" id="ARBA00022714"/>
    </source>
</evidence>
<dbReference type="PANTHER" id="PTHR43112:SF3">
    <property type="entry name" value="FERREDOXIN-2, CHLOROPLASTIC"/>
    <property type="match status" value="1"/>
</dbReference>
<dbReference type="PANTHER" id="PTHR43112">
    <property type="entry name" value="FERREDOXIN"/>
    <property type="match status" value="1"/>
</dbReference>
<comment type="cofactor">
    <cofactor evidence="8">
        <name>[2Fe-2S] cluster</name>
        <dbReference type="ChEBI" id="CHEBI:190135"/>
    </cofactor>
</comment>
<dbReference type="InterPro" id="IPR036010">
    <property type="entry name" value="2Fe-2S_ferredoxin-like_sf"/>
</dbReference>
<reference evidence="11 12" key="1">
    <citation type="journal article" date="2020" name="J. Phycol.">
        <title>Comparative genome analysis reveals Cyanidiococcus gen. nov., a new extremophilic red algal genus sister to Cyanidioschyzon (Cyanidioschyzonaceae, Rhodophyta).</title>
        <authorList>
            <person name="Liu S.-L."/>
            <person name="Chiang Y.-R."/>
            <person name="Yoon H.S."/>
            <person name="Fu H.-Y."/>
        </authorList>
    </citation>
    <scope>NUCLEOTIDE SEQUENCE [LARGE SCALE GENOMIC DNA]</scope>
    <source>
        <strain evidence="11 12">THAL066</strain>
    </source>
</reference>
<evidence type="ECO:0000256" key="8">
    <source>
        <dbReference type="ARBA" id="ARBA00034078"/>
    </source>
</evidence>
<keyword evidence="12" id="KW-1185">Reference proteome</keyword>
<organism evidence="11 12">
    <name type="scientific">Cyanidiococcus yangmingshanensis</name>
    <dbReference type="NCBI Taxonomy" id="2690220"/>
    <lineage>
        <taxon>Eukaryota</taxon>
        <taxon>Rhodophyta</taxon>
        <taxon>Bangiophyceae</taxon>
        <taxon>Cyanidiales</taxon>
        <taxon>Cyanidiaceae</taxon>
        <taxon>Cyanidiococcus</taxon>
    </lineage>
</organism>
<comment type="similarity">
    <text evidence="1">Belongs to the 2Fe2S plant-type ferredoxin family.</text>
</comment>
<keyword evidence="7" id="KW-0411">Iron-sulfur</keyword>
<dbReference type="GO" id="GO:0051537">
    <property type="term" value="F:2 iron, 2 sulfur cluster binding"/>
    <property type="evidence" value="ECO:0007669"/>
    <property type="project" value="UniProtKB-KW"/>
</dbReference>
<keyword evidence="3" id="KW-0001">2Fe-2S</keyword>
<evidence type="ECO:0000256" key="2">
    <source>
        <dbReference type="ARBA" id="ARBA00022448"/>
    </source>
</evidence>
<dbReference type="Pfam" id="PF00111">
    <property type="entry name" value="Fer2"/>
    <property type="match status" value="1"/>
</dbReference>
<dbReference type="OrthoDB" id="1885901at2759"/>
<evidence type="ECO:0000259" key="10">
    <source>
        <dbReference type="PROSITE" id="PS51085"/>
    </source>
</evidence>
<dbReference type="EMBL" id="VWRR01000003">
    <property type="protein sequence ID" value="KAF6004557.1"/>
    <property type="molecule type" value="Genomic_DNA"/>
</dbReference>
<evidence type="ECO:0000256" key="4">
    <source>
        <dbReference type="ARBA" id="ARBA00022723"/>
    </source>
</evidence>